<feature type="compositionally biased region" description="Basic residues" evidence="1">
    <location>
        <begin position="227"/>
        <end position="237"/>
    </location>
</feature>
<keyword evidence="2" id="KW-0808">Transferase</keyword>
<organism evidence="2">
    <name type="scientific">uncultured Nocardioidaceae bacterium</name>
    <dbReference type="NCBI Taxonomy" id="253824"/>
    <lineage>
        <taxon>Bacteria</taxon>
        <taxon>Bacillati</taxon>
        <taxon>Actinomycetota</taxon>
        <taxon>Actinomycetes</taxon>
        <taxon>Propionibacteriales</taxon>
        <taxon>Nocardioidaceae</taxon>
        <taxon>environmental samples</taxon>
    </lineage>
</organism>
<feature type="non-terminal residue" evidence="2">
    <location>
        <position position="1"/>
    </location>
</feature>
<feature type="compositionally biased region" description="Low complexity" evidence="1">
    <location>
        <begin position="99"/>
        <end position="108"/>
    </location>
</feature>
<evidence type="ECO:0000313" key="2">
    <source>
        <dbReference type="EMBL" id="CAA9359049.1"/>
    </source>
</evidence>
<feature type="region of interest" description="Disordered" evidence="1">
    <location>
        <begin position="1"/>
        <end position="50"/>
    </location>
</feature>
<gene>
    <name evidence="2" type="ORF">AVDCRST_MAG47-36</name>
</gene>
<feature type="region of interest" description="Disordered" evidence="1">
    <location>
        <begin position="193"/>
        <end position="237"/>
    </location>
</feature>
<dbReference type="AlphaFoldDB" id="A0A6J4MJ75"/>
<feature type="compositionally biased region" description="Low complexity" evidence="1">
    <location>
        <begin position="12"/>
        <end position="21"/>
    </location>
</feature>
<dbReference type="EMBL" id="CADCUK010000003">
    <property type="protein sequence ID" value="CAA9359049.1"/>
    <property type="molecule type" value="Genomic_DNA"/>
</dbReference>
<evidence type="ECO:0000256" key="1">
    <source>
        <dbReference type="SAM" id="MobiDB-lite"/>
    </source>
</evidence>
<protein>
    <submittedName>
        <fullName evidence="2">Trans,polycis-decaprenyl diphosphate synthase</fullName>
        <ecNumber evidence="2">2.5.1.86</ecNumber>
    </submittedName>
</protein>
<name>A0A6J4MJ75_9ACTN</name>
<feature type="region of interest" description="Disordered" evidence="1">
    <location>
        <begin position="63"/>
        <end position="176"/>
    </location>
</feature>
<proteinExistence type="predicted"/>
<feature type="compositionally biased region" description="Basic and acidic residues" evidence="1">
    <location>
        <begin position="73"/>
        <end position="83"/>
    </location>
</feature>
<dbReference type="EC" id="2.5.1.86" evidence="2"/>
<reference evidence="2" key="1">
    <citation type="submission" date="2020-02" db="EMBL/GenBank/DDBJ databases">
        <authorList>
            <person name="Meier V. D."/>
        </authorList>
    </citation>
    <scope>NUCLEOTIDE SEQUENCE</scope>
    <source>
        <strain evidence="2">AVDCRST_MAG47</strain>
    </source>
</reference>
<feature type="compositionally biased region" description="Basic and acidic residues" evidence="1">
    <location>
        <begin position="148"/>
        <end position="160"/>
    </location>
</feature>
<feature type="non-terminal residue" evidence="2">
    <location>
        <position position="237"/>
    </location>
</feature>
<sequence>AAPRRGDHGRQRPVGAGAGAAADRRPRAGRALALRRRRGSHRDRGQGDLGVRLLHRELVPLRRRGPLPHGVQPRRDPAAARRDARARRPRPLGRPGPPAVAVGDQGAAGRRGDDPAQHRVHVDDVRELRRACGDRRRRPVARPGRRGRPGERRPGGRADVRPLPLRARAGRRRPGVADVGGAAAVELHAVAGGVLRDGLHRRPVARRGPPPPVAGDRHLRAPGPEVRRRRPGRCPFL</sequence>
<accession>A0A6J4MJ75</accession>
<feature type="compositionally biased region" description="Basic residues" evidence="1">
    <location>
        <begin position="135"/>
        <end position="147"/>
    </location>
</feature>
<feature type="compositionally biased region" description="Basic and acidic residues" evidence="1">
    <location>
        <begin position="1"/>
        <end position="10"/>
    </location>
</feature>
<dbReference type="GO" id="GO:0016740">
    <property type="term" value="F:transferase activity"/>
    <property type="evidence" value="ECO:0007669"/>
    <property type="project" value="UniProtKB-KW"/>
</dbReference>
<feature type="compositionally biased region" description="Basic and acidic residues" evidence="1">
    <location>
        <begin position="110"/>
        <end position="134"/>
    </location>
</feature>